<keyword evidence="3" id="KW-1185">Reference proteome</keyword>
<dbReference type="InParanoid" id="A0A024G7J6"/>
<protein>
    <submittedName>
        <fullName evidence="2">Uncharacterized protein</fullName>
    </submittedName>
</protein>
<sequence>MHSQAFRPLCENKSLQSLCCICIPLVHTFDTVCYLFDSFSNNHSSSVINGHFSSMSLIQSFLITLKITRSLAENRFLDYKTLISSREEYGVKMSLPERFTFSLVSSSSEVDTLFVSSSLLSPSAISIRGSIESVSPSSLESRQDDSNIGVAAKLSVGFSPEQVIFTSSSWSSSSEPRCSITSVGSISH</sequence>
<dbReference type="Proteomes" id="UP000053237">
    <property type="component" value="Unassembled WGS sequence"/>
</dbReference>
<proteinExistence type="predicted"/>
<feature type="region of interest" description="Disordered" evidence="1">
    <location>
        <begin position="169"/>
        <end position="188"/>
    </location>
</feature>
<organism evidence="2 3">
    <name type="scientific">Albugo candida</name>
    <dbReference type="NCBI Taxonomy" id="65357"/>
    <lineage>
        <taxon>Eukaryota</taxon>
        <taxon>Sar</taxon>
        <taxon>Stramenopiles</taxon>
        <taxon>Oomycota</taxon>
        <taxon>Peronosporomycetes</taxon>
        <taxon>Albuginales</taxon>
        <taxon>Albuginaceae</taxon>
        <taxon>Albugo</taxon>
    </lineage>
</organism>
<dbReference type="EMBL" id="CAIX01000040">
    <property type="protein sequence ID" value="CCI42836.1"/>
    <property type="molecule type" value="Genomic_DNA"/>
</dbReference>
<gene>
    <name evidence="2" type="ORF">BN9_036200</name>
</gene>
<dbReference type="AlphaFoldDB" id="A0A024G7J6"/>
<evidence type="ECO:0000313" key="3">
    <source>
        <dbReference type="Proteomes" id="UP000053237"/>
    </source>
</evidence>
<feature type="compositionally biased region" description="Polar residues" evidence="1">
    <location>
        <begin position="175"/>
        <end position="188"/>
    </location>
</feature>
<evidence type="ECO:0000256" key="1">
    <source>
        <dbReference type="SAM" id="MobiDB-lite"/>
    </source>
</evidence>
<evidence type="ECO:0000313" key="2">
    <source>
        <dbReference type="EMBL" id="CCI42836.1"/>
    </source>
</evidence>
<reference evidence="2 3" key="1">
    <citation type="submission" date="2012-05" db="EMBL/GenBank/DDBJ databases">
        <title>Recombination and specialization in a pathogen metapopulation.</title>
        <authorList>
            <person name="Gardiner A."/>
            <person name="Kemen E."/>
            <person name="Schultz-Larsen T."/>
            <person name="MacLean D."/>
            <person name="Van Oosterhout C."/>
            <person name="Jones J.D.G."/>
        </authorList>
    </citation>
    <scope>NUCLEOTIDE SEQUENCE [LARGE SCALE GENOMIC DNA]</scope>
    <source>
        <strain evidence="2 3">Ac Nc2</strain>
    </source>
</reference>
<name>A0A024G7J6_9STRA</name>
<comment type="caution">
    <text evidence="2">The sequence shown here is derived from an EMBL/GenBank/DDBJ whole genome shotgun (WGS) entry which is preliminary data.</text>
</comment>
<accession>A0A024G7J6</accession>